<dbReference type="Proteomes" id="UP001189429">
    <property type="component" value="Unassembled WGS sequence"/>
</dbReference>
<sequence>SIGLERPAASPSLQHARCAPPSPPHRTRAGPRLAQGRRAGRHVPRCRRPGLRAPVEGRGEAQQVRRGAADEVQAPRERHHARGGRAGRGGCAGGGPRAEDLLRA</sequence>
<reference evidence="2" key="1">
    <citation type="submission" date="2023-10" db="EMBL/GenBank/DDBJ databases">
        <authorList>
            <person name="Chen Y."/>
            <person name="Shah S."/>
            <person name="Dougan E. K."/>
            <person name="Thang M."/>
            <person name="Chan C."/>
        </authorList>
    </citation>
    <scope>NUCLEOTIDE SEQUENCE [LARGE SCALE GENOMIC DNA]</scope>
</reference>
<evidence type="ECO:0000313" key="3">
    <source>
        <dbReference type="Proteomes" id="UP001189429"/>
    </source>
</evidence>
<feature type="compositionally biased region" description="Gly residues" evidence="1">
    <location>
        <begin position="86"/>
        <end position="96"/>
    </location>
</feature>
<feature type="compositionally biased region" description="Basic and acidic residues" evidence="1">
    <location>
        <begin position="67"/>
        <end position="76"/>
    </location>
</feature>
<name>A0ABN9Y8Z4_9DINO</name>
<dbReference type="EMBL" id="CAUYUJ010022139">
    <property type="protein sequence ID" value="CAK0909137.1"/>
    <property type="molecule type" value="Genomic_DNA"/>
</dbReference>
<feature type="non-terminal residue" evidence="2">
    <location>
        <position position="104"/>
    </location>
</feature>
<keyword evidence="3" id="KW-1185">Reference proteome</keyword>
<feature type="compositionally biased region" description="Basic residues" evidence="1">
    <location>
        <begin position="38"/>
        <end position="50"/>
    </location>
</feature>
<organism evidence="2 3">
    <name type="scientific">Prorocentrum cordatum</name>
    <dbReference type="NCBI Taxonomy" id="2364126"/>
    <lineage>
        <taxon>Eukaryota</taxon>
        <taxon>Sar</taxon>
        <taxon>Alveolata</taxon>
        <taxon>Dinophyceae</taxon>
        <taxon>Prorocentrales</taxon>
        <taxon>Prorocentraceae</taxon>
        <taxon>Prorocentrum</taxon>
    </lineage>
</organism>
<protein>
    <submittedName>
        <fullName evidence="2">Uncharacterized protein</fullName>
    </submittedName>
</protein>
<accession>A0ABN9Y8Z4</accession>
<evidence type="ECO:0000313" key="2">
    <source>
        <dbReference type="EMBL" id="CAK0909137.1"/>
    </source>
</evidence>
<gene>
    <name evidence="2" type="ORF">PCOR1329_LOCUS83635</name>
</gene>
<proteinExistence type="predicted"/>
<feature type="non-terminal residue" evidence="2">
    <location>
        <position position="1"/>
    </location>
</feature>
<feature type="region of interest" description="Disordered" evidence="1">
    <location>
        <begin position="1"/>
        <end position="104"/>
    </location>
</feature>
<evidence type="ECO:0000256" key="1">
    <source>
        <dbReference type="SAM" id="MobiDB-lite"/>
    </source>
</evidence>
<comment type="caution">
    <text evidence="2">The sequence shown here is derived from an EMBL/GenBank/DDBJ whole genome shotgun (WGS) entry which is preliminary data.</text>
</comment>